<evidence type="ECO:0000259" key="6">
    <source>
        <dbReference type="PROSITE" id="PS50089"/>
    </source>
</evidence>
<dbReference type="PROSITE" id="PS50089">
    <property type="entry name" value="ZF_RING_2"/>
    <property type="match status" value="1"/>
</dbReference>
<evidence type="ECO:0000256" key="1">
    <source>
        <dbReference type="ARBA" id="ARBA00022723"/>
    </source>
</evidence>
<feature type="transmembrane region" description="Helical" evidence="5">
    <location>
        <begin position="12"/>
        <end position="36"/>
    </location>
</feature>
<dbReference type="CTD" id="9798009"/>
<dbReference type="InterPro" id="IPR017907">
    <property type="entry name" value="Znf_RING_CS"/>
</dbReference>
<keyword evidence="5" id="KW-0472">Membrane</keyword>
<keyword evidence="2 4" id="KW-0863">Zinc-finger</keyword>
<feature type="transmembrane region" description="Helical" evidence="5">
    <location>
        <begin position="114"/>
        <end position="133"/>
    </location>
</feature>
<dbReference type="GeneID" id="9798009"/>
<reference evidence="7 8" key="1">
    <citation type="submission" date="2019-12" db="EMBL/GenBank/DDBJ databases">
        <title>Chromosome-level assembly of the Caenorhabditis remanei genome.</title>
        <authorList>
            <person name="Teterina A.A."/>
            <person name="Willis J.H."/>
            <person name="Phillips P.C."/>
        </authorList>
    </citation>
    <scope>NUCLEOTIDE SEQUENCE [LARGE SCALE GENOMIC DNA]</scope>
    <source>
        <strain evidence="7 8">PX506</strain>
        <tissue evidence="7">Whole organism</tissue>
    </source>
</reference>
<proteinExistence type="predicted"/>
<feature type="transmembrane region" description="Helical" evidence="5">
    <location>
        <begin position="368"/>
        <end position="388"/>
    </location>
</feature>
<dbReference type="Gene3D" id="3.30.40.10">
    <property type="entry name" value="Zinc/RING finger domain, C3HC4 (zinc finger)"/>
    <property type="match status" value="1"/>
</dbReference>
<dbReference type="InterPro" id="IPR001841">
    <property type="entry name" value="Znf_RING"/>
</dbReference>
<keyword evidence="3" id="KW-0862">Zinc</keyword>
<name>A0A6A5H774_CAERE</name>
<feature type="transmembrane region" description="Helical" evidence="5">
    <location>
        <begin position="259"/>
        <end position="287"/>
    </location>
</feature>
<feature type="transmembrane region" description="Helical" evidence="5">
    <location>
        <begin position="153"/>
        <end position="171"/>
    </location>
</feature>
<feature type="transmembrane region" description="Helical" evidence="5">
    <location>
        <begin position="183"/>
        <end position="205"/>
    </location>
</feature>
<comment type="caution">
    <text evidence="7">The sequence shown here is derived from an EMBL/GenBank/DDBJ whole genome shotgun (WGS) entry which is preliminary data.</text>
</comment>
<accession>A0A6A5H774</accession>
<dbReference type="PANTHER" id="PTHR47156:SF10">
    <property type="entry name" value="E3 UBIQUITIN-PROTEIN LIGASE TRIM-21-RELATED"/>
    <property type="match status" value="1"/>
</dbReference>
<keyword evidence="1" id="KW-0479">Metal-binding</keyword>
<gene>
    <name evidence="7" type="ORF">GCK72_011230</name>
</gene>
<feature type="transmembrane region" description="Helical" evidence="5">
    <location>
        <begin position="42"/>
        <end position="64"/>
    </location>
</feature>
<evidence type="ECO:0000313" key="7">
    <source>
        <dbReference type="EMBL" id="KAF1762965.1"/>
    </source>
</evidence>
<feature type="transmembrane region" description="Helical" evidence="5">
    <location>
        <begin position="226"/>
        <end position="247"/>
    </location>
</feature>
<feature type="domain" description="RING-type" evidence="6">
    <location>
        <begin position="456"/>
        <end position="503"/>
    </location>
</feature>
<dbReference type="Proteomes" id="UP000483820">
    <property type="component" value="Chromosome III"/>
</dbReference>
<dbReference type="KEGG" id="crq:GCK72_011230"/>
<dbReference type="GO" id="GO:0008270">
    <property type="term" value="F:zinc ion binding"/>
    <property type="evidence" value="ECO:0007669"/>
    <property type="project" value="UniProtKB-KW"/>
</dbReference>
<dbReference type="InterPro" id="IPR013083">
    <property type="entry name" value="Znf_RING/FYVE/PHD"/>
</dbReference>
<dbReference type="SUPFAM" id="SSF57850">
    <property type="entry name" value="RING/U-box"/>
    <property type="match status" value="1"/>
</dbReference>
<evidence type="ECO:0000256" key="4">
    <source>
        <dbReference type="PROSITE-ProRule" id="PRU00175"/>
    </source>
</evidence>
<dbReference type="RefSeq" id="XP_053587881.1">
    <property type="nucleotide sequence ID" value="XM_053728304.1"/>
</dbReference>
<feature type="transmembrane region" description="Helical" evidence="5">
    <location>
        <begin position="329"/>
        <end position="347"/>
    </location>
</feature>
<feature type="transmembrane region" description="Helical" evidence="5">
    <location>
        <begin position="299"/>
        <end position="317"/>
    </location>
</feature>
<feature type="transmembrane region" description="Helical" evidence="5">
    <location>
        <begin position="400"/>
        <end position="421"/>
    </location>
</feature>
<feature type="transmembrane region" description="Helical" evidence="5">
    <location>
        <begin position="85"/>
        <end position="108"/>
    </location>
</feature>
<protein>
    <recommendedName>
        <fullName evidence="6">RING-type domain-containing protein</fullName>
    </recommendedName>
</protein>
<keyword evidence="5" id="KW-0812">Transmembrane</keyword>
<dbReference type="EMBL" id="WUAV01000003">
    <property type="protein sequence ID" value="KAF1762965.1"/>
    <property type="molecule type" value="Genomic_DNA"/>
</dbReference>
<evidence type="ECO:0000313" key="8">
    <source>
        <dbReference type="Proteomes" id="UP000483820"/>
    </source>
</evidence>
<dbReference type="InterPro" id="IPR052667">
    <property type="entry name" value="E3_ubiquitin-ligase_RING"/>
</dbReference>
<dbReference type="PANTHER" id="PTHR47156">
    <property type="entry name" value="PROTEIN CBG20824"/>
    <property type="match status" value="1"/>
</dbReference>
<evidence type="ECO:0000256" key="5">
    <source>
        <dbReference type="SAM" id="Phobius"/>
    </source>
</evidence>
<keyword evidence="5" id="KW-1133">Transmembrane helix</keyword>
<evidence type="ECO:0000256" key="3">
    <source>
        <dbReference type="ARBA" id="ARBA00022833"/>
    </source>
</evidence>
<sequence length="525" mass="58246">MTLKPPKASSATDFVVITYAVITTFLIIGAIFFLIFAPVVPANWILAAAILGSVLLIFGVLRLVKYVMDLCHEYYGTGRIERTRNEMMVGLSGVWICSTIPRIAAYFMGTNYHLIIYAVTVSLLTSFIFHFLFTYGFNQWCKLNYANSVMSEYALIPFHIVLLGFSVRISVSPENTENQNAALFLGQVAMTILPLISSWDLSVVFQNGLIWQGHKGKINKSVDQMTYMLIPCFTAILAILSMVFIGFSVSTVSNYCPTVGWTTVAVTVVACLLVGVVLGLFKILLVFIHEKLKKRTYDLVLMETIIGFSGIAIFAFLPRIVVFVVGCDVPIYLSSVIISIFTVLTFYRLFISPNQHLWRLDFSKNCNLILIIVGIHIIILVAAIRFAITYENPRDIEVIIWTQSVFSFLCLACVIDLAVVLKGGLVMVDEGNGDVEMGPMKKVKKEKKEKATGPECKICILPFNPSTVIPRMLKECGHTVCGGCADKLIGKQQLNQIVCPFCQVATVVGGVTKTLPKNFELLELI</sequence>
<evidence type="ECO:0000256" key="2">
    <source>
        <dbReference type="ARBA" id="ARBA00022771"/>
    </source>
</evidence>
<dbReference type="AlphaFoldDB" id="A0A6A5H774"/>
<dbReference type="SMART" id="SM00184">
    <property type="entry name" value="RING"/>
    <property type="match status" value="1"/>
</dbReference>
<organism evidence="7 8">
    <name type="scientific">Caenorhabditis remanei</name>
    <name type="common">Caenorhabditis vulgaris</name>
    <dbReference type="NCBI Taxonomy" id="31234"/>
    <lineage>
        <taxon>Eukaryota</taxon>
        <taxon>Metazoa</taxon>
        <taxon>Ecdysozoa</taxon>
        <taxon>Nematoda</taxon>
        <taxon>Chromadorea</taxon>
        <taxon>Rhabditida</taxon>
        <taxon>Rhabditina</taxon>
        <taxon>Rhabditomorpha</taxon>
        <taxon>Rhabditoidea</taxon>
        <taxon>Rhabditidae</taxon>
        <taxon>Peloderinae</taxon>
        <taxon>Caenorhabditis</taxon>
    </lineage>
</organism>
<dbReference type="PROSITE" id="PS00518">
    <property type="entry name" value="ZF_RING_1"/>
    <property type="match status" value="1"/>
</dbReference>